<accession>B2T0K6</accession>
<dbReference type="EMBL" id="CP001052">
    <property type="protein sequence ID" value="ACD15311.1"/>
    <property type="molecule type" value="Genomic_DNA"/>
</dbReference>
<evidence type="ECO:0000313" key="2">
    <source>
        <dbReference type="EMBL" id="ACD15311.1"/>
    </source>
</evidence>
<dbReference type="HOGENOM" id="CLU_655027_0_0_4"/>
<feature type="transmembrane region" description="Helical" evidence="1">
    <location>
        <begin position="218"/>
        <end position="238"/>
    </location>
</feature>
<feature type="transmembrane region" description="Helical" evidence="1">
    <location>
        <begin position="306"/>
        <end position="325"/>
    </location>
</feature>
<proteinExistence type="predicted"/>
<sequence>MAEIQIDPVSSIENELSRRRSLVDGAFVFVLAFIVLFIRMHGRLTRGYLWAEDAPIFIKEGFELGARAIITPYAGYLHAVPRLLIYGYTWFGTVTSTPHAFVWLTTSTTLVSCLYLYVIAARYLPRAGAYLLGLSPVLIPHNGEAWLTVTNLQWVLAPVLIAMVWDCTQRTDTNRIFGRCVAIGLLSLTGPFSILFSPIAALGIVAHLKRSGRRLCSLPLLVVVAGGAVQLATLLTSPPNHPAAHAASEYLHFGWLSAFFHYFVLDFLLADRWINGLGKGMFYVSFALFAAVLACVATLPGKWRNACVIALALAVAFWMLGVVRSDAPELPVRWSGVSARYTFFPLILCMWTFVIAAAKSRIALARYGATLFLLLMLVNSALRFAAPWYPYEIVSTQAGVFLVHAPPGDVFRAEVKPLR</sequence>
<feature type="transmembrane region" description="Helical" evidence="1">
    <location>
        <begin position="364"/>
        <end position="382"/>
    </location>
</feature>
<name>B2T0K6_PARPJ</name>
<evidence type="ECO:0008006" key="4">
    <source>
        <dbReference type="Google" id="ProtNLM"/>
    </source>
</evidence>
<feature type="transmembrane region" description="Helical" evidence="1">
    <location>
        <begin position="337"/>
        <end position="358"/>
    </location>
</feature>
<feature type="transmembrane region" description="Helical" evidence="1">
    <location>
        <begin position="176"/>
        <end position="206"/>
    </location>
</feature>
<feature type="transmembrane region" description="Helical" evidence="1">
    <location>
        <begin position="281"/>
        <end position="300"/>
    </location>
</feature>
<feature type="transmembrane region" description="Helical" evidence="1">
    <location>
        <begin position="21"/>
        <end position="40"/>
    </location>
</feature>
<feature type="transmembrane region" description="Helical" evidence="1">
    <location>
        <begin position="250"/>
        <end position="269"/>
    </location>
</feature>
<keyword evidence="1" id="KW-0812">Transmembrane</keyword>
<dbReference type="AlphaFoldDB" id="B2T0K6"/>
<dbReference type="Proteomes" id="UP000001739">
    <property type="component" value="Chromosome 1"/>
</dbReference>
<dbReference type="STRING" id="398527.Bphyt_0891"/>
<keyword evidence="1" id="KW-1133">Transmembrane helix</keyword>
<feature type="transmembrane region" description="Helical" evidence="1">
    <location>
        <begin position="100"/>
        <end position="124"/>
    </location>
</feature>
<keyword evidence="1" id="KW-0472">Membrane</keyword>
<dbReference type="eggNOG" id="ENOG5033E7G">
    <property type="taxonomic scope" value="Bacteria"/>
</dbReference>
<protein>
    <recommendedName>
        <fullName evidence="4">Glycosyltransferase RgtA/B/C/D-like domain-containing protein</fullName>
    </recommendedName>
</protein>
<dbReference type="KEGG" id="bpy:Bphyt_0891"/>
<evidence type="ECO:0000256" key="1">
    <source>
        <dbReference type="SAM" id="Phobius"/>
    </source>
</evidence>
<gene>
    <name evidence="2" type="ordered locus">Bphyt_0891</name>
</gene>
<evidence type="ECO:0000313" key="3">
    <source>
        <dbReference type="Proteomes" id="UP000001739"/>
    </source>
</evidence>
<organism evidence="2 3">
    <name type="scientific">Paraburkholderia phytofirmans (strain DSM 17436 / LMG 22146 / PsJN)</name>
    <name type="common">Burkholderia phytofirmans</name>
    <dbReference type="NCBI Taxonomy" id="398527"/>
    <lineage>
        <taxon>Bacteria</taxon>
        <taxon>Pseudomonadati</taxon>
        <taxon>Pseudomonadota</taxon>
        <taxon>Betaproteobacteria</taxon>
        <taxon>Burkholderiales</taxon>
        <taxon>Burkholderiaceae</taxon>
        <taxon>Paraburkholderia</taxon>
    </lineage>
</organism>
<feature type="transmembrane region" description="Helical" evidence="1">
    <location>
        <begin position="145"/>
        <end position="164"/>
    </location>
</feature>
<reference evidence="2 3" key="1">
    <citation type="journal article" date="2011" name="J. Bacteriol.">
        <title>Complete genome sequence of the plant growth-promoting endophyte Burkholderia phytofirmans strain PsJN.</title>
        <authorList>
            <person name="Weilharter A."/>
            <person name="Mitter B."/>
            <person name="Shin M.V."/>
            <person name="Chain P.S."/>
            <person name="Nowak J."/>
            <person name="Sessitsch A."/>
        </authorList>
    </citation>
    <scope>NUCLEOTIDE SEQUENCE [LARGE SCALE GENOMIC DNA]</scope>
    <source>
        <strain evidence="3">DSM 17436 / LMG 22146 / PsJN</strain>
    </source>
</reference>